<dbReference type="GO" id="GO:0016787">
    <property type="term" value="F:hydrolase activity"/>
    <property type="evidence" value="ECO:0007669"/>
    <property type="project" value="UniProtKB-KW"/>
</dbReference>
<evidence type="ECO:0000256" key="1">
    <source>
        <dbReference type="ARBA" id="ARBA00022801"/>
    </source>
</evidence>
<evidence type="ECO:0000313" key="4">
    <source>
        <dbReference type="EMBL" id="CBN78116.1"/>
    </source>
</evidence>
<dbReference type="Proteomes" id="UP000002630">
    <property type="component" value="Linkage Group LG19"/>
</dbReference>
<keyword evidence="5" id="KW-1185">Reference proteome</keyword>
<feature type="domain" description="Nudix hydrolase" evidence="3">
    <location>
        <begin position="63"/>
        <end position="214"/>
    </location>
</feature>
<dbReference type="CDD" id="cd04511">
    <property type="entry name" value="NUDIX_Hydrolase"/>
    <property type="match status" value="1"/>
</dbReference>
<gene>
    <name evidence="4" type="ORF">Esi_0095_0088</name>
</gene>
<dbReference type="STRING" id="2880.D8LU74"/>
<dbReference type="PANTHER" id="PTHR43222:SF2">
    <property type="entry name" value="NUDIX HYDROLASE 23, CHLOROPLASTIC"/>
    <property type="match status" value="1"/>
</dbReference>
<proteinExistence type="predicted"/>
<dbReference type="InParanoid" id="D8LU74"/>
<dbReference type="InterPro" id="IPR020084">
    <property type="entry name" value="NUDIX_hydrolase_CS"/>
</dbReference>
<reference evidence="4 5" key="1">
    <citation type="journal article" date="2010" name="Nature">
        <title>The Ectocarpus genome and the independent evolution of multicellularity in brown algae.</title>
        <authorList>
            <person name="Cock J.M."/>
            <person name="Sterck L."/>
            <person name="Rouze P."/>
            <person name="Scornet D."/>
            <person name="Allen A.E."/>
            <person name="Amoutzias G."/>
            <person name="Anthouard V."/>
            <person name="Artiguenave F."/>
            <person name="Aury J.M."/>
            <person name="Badger J.H."/>
            <person name="Beszteri B."/>
            <person name="Billiau K."/>
            <person name="Bonnet E."/>
            <person name="Bothwell J.H."/>
            <person name="Bowler C."/>
            <person name="Boyen C."/>
            <person name="Brownlee C."/>
            <person name="Carrano C.J."/>
            <person name="Charrier B."/>
            <person name="Cho G.Y."/>
            <person name="Coelho S.M."/>
            <person name="Collen J."/>
            <person name="Corre E."/>
            <person name="Da Silva C."/>
            <person name="Delage L."/>
            <person name="Delaroque N."/>
            <person name="Dittami S.M."/>
            <person name="Doulbeau S."/>
            <person name="Elias M."/>
            <person name="Farnham G."/>
            <person name="Gachon C.M."/>
            <person name="Gschloessl B."/>
            <person name="Heesch S."/>
            <person name="Jabbari K."/>
            <person name="Jubin C."/>
            <person name="Kawai H."/>
            <person name="Kimura K."/>
            <person name="Kloareg B."/>
            <person name="Kupper F.C."/>
            <person name="Lang D."/>
            <person name="Le Bail A."/>
            <person name="Leblanc C."/>
            <person name="Lerouge P."/>
            <person name="Lohr M."/>
            <person name="Lopez P.J."/>
            <person name="Martens C."/>
            <person name="Maumus F."/>
            <person name="Michel G."/>
            <person name="Miranda-Saavedra D."/>
            <person name="Morales J."/>
            <person name="Moreau H."/>
            <person name="Motomura T."/>
            <person name="Nagasato C."/>
            <person name="Napoli C.A."/>
            <person name="Nelson D.R."/>
            <person name="Nyvall-Collen P."/>
            <person name="Peters A.F."/>
            <person name="Pommier C."/>
            <person name="Potin P."/>
            <person name="Poulain J."/>
            <person name="Quesneville H."/>
            <person name="Read B."/>
            <person name="Rensing S.A."/>
            <person name="Ritter A."/>
            <person name="Rousvoal S."/>
            <person name="Samanta M."/>
            <person name="Samson G."/>
            <person name="Schroeder D.C."/>
            <person name="Segurens B."/>
            <person name="Strittmatter M."/>
            <person name="Tonon T."/>
            <person name="Tregear J.W."/>
            <person name="Valentin K."/>
            <person name="von Dassow P."/>
            <person name="Yamagishi T."/>
            <person name="Van de Peer Y."/>
            <person name="Wincker P."/>
        </authorList>
    </citation>
    <scope>NUCLEOTIDE SEQUENCE [LARGE SCALE GENOMIC DNA]</scope>
    <source>
        <strain evidence="5">Ec32 / CCAP1310/4</strain>
    </source>
</reference>
<dbReference type="Gene3D" id="3.90.79.10">
    <property type="entry name" value="Nucleoside Triphosphate Pyrophosphohydrolase"/>
    <property type="match status" value="1"/>
</dbReference>
<dbReference type="Pfam" id="PF00293">
    <property type="entry name" value="NUDIX"/>
    <property type="match status" value="1"/>
</dbReference>
<accession>D8LU74</accession>
<dbReference type="SUPFAM" id="SSF55811">
    <property type="entry name" value="Nudix"/>
    <property type="match status" value="1"/>
</dbReference>
<keyword evidence="1 4" id="KW-0378">Hydrolase</keyword>
<dbReference type="InterPro" id="IPR015797">
    <property type="entry name" value="NUDIX_hydrolase-like_dom_sf"/>
</dbReference>
<dbReference type="EMBL" id="FN649191">
    <property type="protein sequence ID" value="CBN78116.1"/>
    <property type="molecule type" value="Genomic_DNA"/>
</dbReference>
<dbReference type="PANTHER" id="PTHR43222">
    <property type="entry name" value="NUDIX HYDROLASE 23"/>
    <property type="match status" value="1"/>
</dbReference>
<evidence type="ECO:0000256" key="2">
    <source>
        <dbReference type="SAM" id="MobiDB-lite"/>
    </source>
</evidence>
<evidence type="ECO:0000313" key="5">
    <source>
        <dbReference type="Proteomes" id="UP000002630"/>
    </source>
</evidence>
<name>D8LU74_ECTSI</name>
<dbReference type="EMBL" id="FN649744">
    <property type="protein sequence ID" value="CBN78116.1"/>
    <property type="molecule type" value="Genomic_DNA"/>
</dbReference>
<sequence>MISSARSSAVLIGRRVQVAAKRLRTSTAAAARPSPSFEYKVQSTDDPKPRKTCTTCGFVNYENPKVICGSVLTAKGGADGKDDFYVLGRRSIQPRRGFWGIPAGFLELGETGEEGAAREAREEMNADVDVGGLLAVYSLPHIGQIQMIYSSELKDTQGANDTLADNAHSFSAGQETDEVFGVRWEDIPWDTLAFPTTSWALWHHRLRVEEAATRSIIGSSSGAPLGTGEGTRRGFSGGDTAVSAGAKAVVDDDRVVGTRTDHSEPGVSDTMGTGVGVAFGAIAGTVFSVPSVNSSLFWRPDVGLHQKEGWNVSTDS</sequence>
<dbReference type="eggNOG" id="KOG3084">
    <property type="taxonomic scope" value="Eukaryota"/>
</dbReference>
<dbReference type="OrthoDB" id="447842at2759"/>
<feature type="region of interest" description="Disordered" evidence="2">
    <location>
        <begin position="219"/>
        <end position="239"/>
    </location>
</feature>
<dbReference type="AlphaFoldDB" id="D8LU74"/>
<protein>
    <submittedName>
        <fullName evidence="4">NUDIX hydrolase</fullName>
    </submittedName>
</protein>
<dbReference type="PROSITE" id="PS51462">
    <property type="entry name" value="NUDIX"/>
    <property type="match status" value="1"/>
</dbReference>
<dbReference type="InterPro" id="IPR000086">
    <property type="entry name" value="NUDIX_hydrolase_dom"/>
</dbReference>
<organism evidence="4 5">
    <name type="scientific">Ectocarpus siliculosus</name>
    <name type="common">Brown alga</name>
    <name type="synonym">Conferva siliculosa</name>
    <dbReference type="NCBI Taxonomy" id="2880"/>
    <lineage>
        <taxon>Eukaryota</taxon>
        <taxon>Sar</taxon>
        <taxon>Stramenopiles</taxon>
        <taxon>Ochrophyta</taxon>
        <taxon>PX clade</taxon>
        <taxon>Phaeophyceae</taxon>
        <taxon>Ectocarpales</taxon>
        <taxon>Ectocarpaceae</taxon>
        <taxon>Ectocarpus</taxon>
    </lineage>
</organism>
<dbReference type="PROSITE" id="PS00893">
    <property type="entry name" value="NUDIX_BOX"/>
    <property type="match status" value="1"/>
</dbReference>
<evidence type="ECO:0000259" key="3">
    <source>
        <dbReference type="PROSITE" id="PS51462"/>
    </source>
</evidence>